<dbReference type="Pfam" id="PF03061">
    <property type="entry name" value="4HBT"/>
    <property type="match status" value="1"/>
</dbReference>
<evidence type="ECO:0000313" key="5">
    <source>
        <dbReference type="Proteomes" id="UP001164718"/>
    </source>
</evidence>
<dbReference type="Gene3D" id="3.10.129.10">
    <property type="entry name" value="Hotdog Thioesterase"/>
    <property type="match status" value="1"/>
</dbReference>
<accession>A0A9E8LWB5</accession>
<comment type="similarity">
    <text evidence="1">Belongs to the 4-hydroxybenzoyl-CoA thioesterase family.</text>
</comment>
<dbReference type="KEGG" id="faf:OE104_06180"/>
<dbReference type="NCBIfam" id="TIGR00051">
    <property type="entry name" value="YbgC/FadM family acyl-CoA thioesterase"/>
    <property type="match status" value="1"/>
</dbReference>
<dbReference type="InterPro" id="IPR029069">
    <property type="entry name" value="HotDog_dom_sf"/>
</dbReference>
<dbReference type="GO" id="GO:0047617">
    <property type="term" value="F:fatty acyl-CoA hydrolase activity"/>
    <property type="evidence" value="ECO:0007669"/>
    <property type="project" value="TreeGrafter"/>
</dbReference>
<dbReference type="PANTHER" id="PTHR31793:SF27">
    <property type="entry name" value="NOVEL THIOESTERASE SUPERFAMILY DOMAIN AND SAPOSIN A-TYPE DOMAIN CONTAINING PROTEIN (0610012H03RIK)"/>
    <property type="match status" value="1"/>
</dbReference>
<dbReference type="Proteomes" id="UP001164718">
    <property type="component" value="Chromosome"/>
</dbReference>
<dbReference type="CDD" id="cd00586">
    <property type="entry name" value="4HBT"/>
    <property type="match status" value="1"/>
</dbReference>
<evidence type="ECO:0000256" key="2">
    <source>
        <dbReference type="ARBA" id="ARBA00022801"/>
    </source>
</evidence>
<dbReference type="InterPro" id="IPR006683">
    <property type="entry name" value="Thioestr_dom"/>
</dbReference>
<keyword evidence="5" id="KW-1185">Reference proteome</keyword>
<dbReference type="InterPro" id="IPR006684">
    <property type="entry name" value="YbgC/YbaW"/>
</dbReference>
<sequence length="139" mass="16176">MHISTVEAKVRYSETDQMGVVYHANYLVWMEMGRSELIEDLGFHYAEMERMGILAPVYNVDVNYKKPCKYGEKIVIKTWIEQYNGVRIVYGYEIYNGSGELAATGTSSHVCVKKDQFRPISVRNILPDWHEAYERAKKK</sequence>
<evidence type="ECO:0000259" key="3">
    <source>
        <dbReference type="Pfam" id="PF03061"/>
    </source>
</evidence>
<dbReference type="PANTHER" id="PTHR31793">
    <property type="entry name" value="4-HYDROXYBENZOYL-COA THIOESTERASE FAMILY MEMBER"/>
    <property type="match status" value="1"/>
</dbReference>
<dbReference type="FunFam" id="3.10.129.10:FF:000026">
    <property type="entry name" value="Possible 4-hydroxybenzoyl-CoA thioesterase"/>
    <property type="match status" value="1"/>
</dbReference>
<reference evidence="4" key="1">
    <citation type="submission" date="2022-09" db="EMBL/GenBank/DDBJ databases">
        <title>Complete Genomes of Fervidibacillus albus and Fervidibacillus halotolerans isolated from tidal flat sediments.</title>
        <authorList>
            <person name="Kwon K.K."/>
            <person name="Yang S.-H."/>
            <person name="Park M.J."/>
            <person name="Oh H.-M."/>
        </authorList>
    </citation>
    <scope>NUCLEOTIDE SEQUENCE</scope>
    <source>
        <strain evidence="4">MEBiC13591</strain>
    </source>
</reference>
<proteinExistence type="inferred from homology"/>
<keyword evidence="2" id="KW-0378">Hydrolase</keyword>
<dbReference type="PIRSF" id="PIRSF003230">
    <property type="entry name" value="YbgC"/>
    <property type="match status" value="1"/>
</dbReference>
<gene>
    <name evidence="4" type="ORF">OE104_06180</name>
</gene>
<protein>
    <submittedName>
        <fullName evidence="4">Acyl-CoA thioesterase</fullName>
    </submittedName>
</protein>
<organism evidence="4 5">
    <name type="scientific">Fervidibacillus albus</name>
    <dbReference type="NCBI Taxonomy" id="2980026"/>
    <lineage>
        <taxon>Bacteria</taxon>
        <taxon>Bacillati</taxon>
        <taxon>Bacillota</taxon>
        <taxon>Bacilli</taxon>
        <taxon>Bacillales</taxon>
        <taxon>Bacillaceae</taxon>
        <taxon>Fervidibacillus</taxon>
    </lineage>
</organism>
<dbReference type="RefSeq" id="WP_275418706.1">
    <property type="nucleotide sequence ID" value="NZ_CP106878.1"/>
</dbReference>
<dbReference type="EMBL" id="CP106878">
    <property type="protein sequence ID" value="WAA10898.1"/>
    <property type="molecule type" value="Genomic_DNA"/>
</dbReference>
<dbReference type="AlphaFoldDB" id="A0A9E8LWB5"/>
<dbReference type="SUPFAM" id="SSF54637">
    <property type="entry name" value="Thioesterase/thiol ester dehydrase-isomerase"/>
    <property type="match status" value="1"/>
</dbReference>
<name>A0A9E8LWB5_9BACI</name>
<feature type="domain" description="Thioesterase" evidence="3">
    <location>
        <begin position="18"/>
        <end position="102"/>
    </location>
</feature>
<evidence type="ECO:0000256" key="1">
    <source>
        <dbReference type="ARBA" id="ARBA00005953"/>
    </source>
</evidence>
<dbReference type="InterPro" id="IPR050563">
    <property type="entry name" value="4-hydroxybenzoyl-CoA_TE"/>
</dbReference>
<evidence type="ECO:0000313" key="4">
    <source>
        <dbReference type="EMBL" id="WAA10898.1"/>
    </source>
</evidence>